<dbReference type="Proteomes" id="UP001197247">
    <property type="component" value="Unassembled WGS sequence"/>
</dbReference>
<dbReference type="RefSeq" id="WP_214155928.1">
    <property type="nucleotide sequence ID" value="NZ_JAHBAY010000004.1"/>
</dbReference>
<evidence type="ECO:0000313" key="10">
    <source>
        <dbReference type="EMBL" id="MBT0769629.1"/>
    </source>
</evidence>
<sequence length="544" mass="57282">MTGPHDYAVVVPSIGRPSLYRLLETLAGQAGPRPAELVVVDDRPAPPGASAAASPIVLAALPFPTRVVRTQGRGPAAARNAGWRCTSAPWVVFLDDDVELLPHWAQALAEDLRAVPADGAGSQAQLHVPLPGHRRPTDWERGTAGLQDAAWATADMAYRRSALEQVHGFDERFPRAYREDADLALRVLRAGWRLTRGERVTLHPVRPADDLVSLRAQRGNADDVLMRVLHGPGWREDGDVPTGAFPRHVATTLALVGAGAAVAVGRPREAALAGAAWAFLSTDFLRRRLLPGPRPGDPEFGAEARRMLVTSLAIPPAAVAHRLRGAWRVRRGAPAWPPPVRAVLFDRDGTLVRDVPYNGDPDRVKLMPFAREALDAVRAAGLRTGVVSNQSGVARGLLTIRQVEDVNAEIDRRLGGLGVWRYCPHGPESSGADCACRKPGPGLVLAAARELGVEPYECLVVGDIGADLGAAVSAGARAVLVPTAQTRPEEVAAAPVVAADLLEAVGLAVRLAGGTGEPAHPAPGPALDPASGTGRSPAAGGTRR</sequence>
<dbReference type="InterPro" id="IPR004446">
    <property type="entry name" value="Heptose_bisP_phosphatase"/>
</dbReference>
<comment type="similarity">
    <text evidence="2">Belongs to the GmhB family.</text>
</comment>
<dbReference type="Gene3D" id="3.90.550.10">
    <property type="entry name" value="Spore Coat Polysaccharide Biosynthesis Protein SpsA, Chain A"/>
    <property type="match status" value="1"/>
</dbReference>
<dbReference type="InterPro" id="IPR036412">
    <property type="entry name" value="HAD-like_sf"/>
</dbReference>
<name>A0ABS5TJ72_9ACTN</name>
<feature type="region of interest" description="Disordered" evidence="8">
    <location>
        <begin position="516"/>
        <end position="544"/>
    </location>
</feature>
<evidence type="ECO:0000256" key="4">
    <source>
        <dbReference type="ARBA" id="ARBA00022723"/>
    </source>
</evidence>
<gene>
    <name evidence="10" type="ORF">KIH74_11895</name>
</gene>
<evidence type="ECO:0000256" key="2">
    <source>
        <dbReference type="ARBA" id="ARBA00005628"/>
    </source>
</evidence>
<keyword evidence="3" id="KW-0963">Cytoplasm</keyword>
<reference evidence="10 11" key="1">
    <citation type="submission" date="2021-05" db="EMBL/GenBank/DDBJ databases">
        <title>Kineosporia and Streptomyces sp. nov. two new marine actinobacteria isolated from Coral.</title>
        <authorList>
            <person name="Buangrab K."/>
            <person name="Sutthacheep M."/>
            <person name="Yeemin T."/>
            <person name="Harunari E."/>
            <person name="Igarashi Y."/>
            <person name="Kanchanasin P."/>
            <person name="Tanasupawat S."/>
            <person name="Phongsopitanun W."/>
        </authorList>
    </citation>
    <scope>NUCLEOTIDE SEQUENCE [LARGE SCALE GENOMIC DNA]</scope>
    <source>
        <strain evidence="10 11">J2-2</strain>
    </source>
</reference>
<dbReference type="EMBL" id="JAHBAY010000004">
    <property type="protein sequence ID" value="MBT0769629.1"/>
    <property type="molecule type" value="Genomic_DNA"/>
</dbReference>
<dbReference type="InterPro" id="IPR001173">
    <property type="entry name" value="Glyco_trans_2-like"/>
</dbReference>
<dbReference type="InterPro" id="IPR029044">
    <property type="entry name" value="Nucleotide-diphossugar_trans"/>
</dbReference>
<organism evidence="10 11">
    <name type="scientific">Kineosporia corallincola</name>
    <dbReference type="NCBI Taxonomy" id="2835133"/>
    <lineage>
        <taxon>Bacteria</taxon>
        <taxon>Bacillati</taxon>
        <taxon>Actinomycetota</taxon>
        <taxon>Actinomycetes</taxon>
        <taxon>Kineosporiales</taxon>
        <taxon>Kineosporiaceae</taxon>
        <taxon>Kineosporia</taxon>
    </lineage>
</organism>
<accession>A0ABS5TJ72</accession>
<keyword evidence="4" id="KW-0479">Metal-binding</keyword>
<dbReference type="NCBIfam" id="TIGR01656">
    <property type="entry name" value="Histidinol-ppas"/>
    <property type="match status" value="1"/>
</dbReference>
<dbReference type="Gene3D" id="3.40.50.1000">
    <property type="entry name" value="HAD superfamily/HAD-like"/>
    <property type="match status" value="1"/>
</dbReference>
<dbReference type="PANTHER" id="PTHR42891:SF1">
    <property type="entry name" value="D-GLYCERO-BETA-D-MANNO-HEPTOSE-1,7-BISPHOSPHATE 7-PHOSPHATASE"/>
    <property type="match status" value="1"/>
</dbReference>
<evidence type="ECO:0000313" key="11">
    <source>
        <dbReference type="Proteomes" id="UP001197247"/>
    </source>
</evidence>
<dbReference type="SUPFAM" id="SSF53448">
    <property type="entry name" value="Nucleotide-diphospho-sugar transferases"/>
    <property type="match status" value="1"/>
</dbReference>
<evidence type="ECO:0000256" key="7">
    <source>
        <dbReference type="ARBA" id="ARBA00031828"/>
    </source>
</evidence>
<dbReference type="NCBIfam" id="TIGR01662">
    <property type="entry name" value="HAD-SF-IIIA"/>
    <property type="match status" value="1"/>
</dbReference>
<dbReference type="PANTHER" id="PTHR42891">
    <property type="entry name" value="D-GLYCERO-BETA-D-MANNO-HEPTOSE-1,7-BISPHOSPHATE 7-PHOSPHATASE"/>
    <property type="match status" value="1"/>
</dbReference>
<dbReference type="InterPro" id="IPR006543">
    <property type="entry name" value="Histidinol-phos"/>
</dbReference>
<evidence type="ECO:0000256" key="6">
    <source>
        <dbReference type="ARBA" id="ARBA00023277"/>
    </source>
</evidence>
<keyword evidence="11" id="KW-1185">Reference proteome</keyword>
<comment type="subcellular location">
    <subcellularLocation>
        <location evidence="1">Cytoplasm</location>
    </subcellularLocation>
</comment>
<dbReference type="InterPro" id="IPR023214">
    <property type="entry name" value="HAD_sf"/>
</dbReference>
<evidence type="ECO:0000259" key="9">
    <source>
        <dbReference type="Pfam" id="PF00535"/>
    </source>
</evidence>
<proteinExistence type="inferred from homology"/>
<keyword evidence="6" id="KW-0119">Carbohydrate metabolism</keyword>
<dbReference type="SUPFAM" id="SSF56784">
    <property type="entry name" value="HAD-like"/>
    <property type="match status" value="1"/>
</dbReference>
<protein>
    <recommendedName>
        <fullName evidence="7">D,D-heptose 1,7-bisphosphate phosphatase</fullName>
    </recommendedName>
</protein>
<feature type="domain" description="Glycosyltransferase 2-like" evidence="9">
    <location>
        <begin position="9"/>
        <end position="139"/>
    </location>
</feature>
<keyword evidence="5 10" id="KW-0378">Hydrolase</keyword>
<dbReference type="InterPro" id="IPR006549">
    <property type="entry name" value="HAD-SF_hydro_IIIA"/>
</dbReference>
<dbReference type="Pfam" id="PF13242">
    <property type="entry name" value="Hydrolase_like"/>
    <property type="match status" value="1"/>
</dbReference>
<dbReference type="GO" id="GO:0016787">
    <property type="term" value="F:hydrolase activity"/>
    <property type="evidence" value="ECO:0007669"/>
    <property type="project" value="UniProtKB-KW"/>
</dbReference>
<evidence type="ECO:0000256" key="3">
    <source>
        <dbReference type="ARBA" id="ARBA00022490"/>
    </source>
</evidence>
<evidence type="ECO:0000256" key="1">
    <source>
        <dbReference type="ARBA" id="ARBA00004496"/>
    </source>
</evidence>
<dbReference type="Pfam" id="PF00535">
    <property type="entry name" value="Glycos_transf_2"/>
    <property type="match status" value="1"/>
</dbReference>
<evidence type="ECO:0000256" key="5">
    <source>
        <dbReference type="ARBA" id="ARBA00022801"/>
    </source>
</evidence>
<comment type="caution">
    <text evidence="10">The sequence shown here is derived from an EMBL/GenBank/DDBJ whole genome shotgun (WGS) entry which is preliminary data.</text>
</comment>
<evidence type="ECO:0000256" key="8">
    <source>
        <dbReference type="SAM" id="MobiDB-lite"/>
    </source>
</evidence>